<keyword evidence="1" id="KW-0732">Signal</keyword>
<feature type="chain" id="PRO_5035168565" evidence="1">
    <location>
        <begin position="23"/>
        <end position="182"/>
    </location>
</feature>
<reference evidence="2" key="1">
    <citation type="journal article" date="2021" name="Sci. Adv.">
        <title>The American lobster genome reveals insights on longevity, neural, and immune adaptations.</title>
        <authorList>
            <person name="Polinski J.M."/>
            <person name="Zimin A.V."/>
            <person name="Clark K.F."/>
            <person name="Kohn A.B."/>
            <person name="Sadowski N."/>
            <person name="Timp W."/>
            <person name="Ptitsyn A."/>
            <person name="Khanna P."/>
            <person name="Romanova D.Y."/>
            <person name="Williams P."/>
            <person name="Greenwood S.J."/>
            <person name="Moroz L.L."/>
            <person name="Walt D.R."/>
            <person name="Bodnar A.G."/>
        </authorList>
    </citation>
    <scope>NUCLEOTIDE SEQUENCE</scope>
    <source>
        <strain evidence="2">GMGI-L3</strain>
    </source>
</reference>
<comment type="caution">
    <text evidence="2">The sequence shown here is derived from an EMBL/GenBank/DDBJ whole genome shotgun (WGS) entry which is preliminary data.</text>
</comment>
<feature type="signal peptide" evidence="1">
    <location>
        <begin position="1"/>
        <end position="22"/>
    </location>
</feature>
<protein>
    <submittedName>
        <fullName evidence="2">Uncharacterized protein</fullName>
    </submittedName>
</protein>
<gene>
    <name evidence="2" type="ORF">Hamer_G020417</name>
</gene>
<name>A0A8J5JWR8_HOMAM</name>
<accession>A0A8J5JWR8</accession>
<evidence type="ECO:0000313" key="3">
    <source>
        <dbReference type="Proteomes" id="UP000747542"/>
    </source>
</evidence>
<dbReference type="Proteomes" id="UP000747542">
    <property type="component" value="Unassembled WGS sequence"/>
</dbReference>
<dbReference type="AlphaFoldDB" id="A0A8J5JWR8"/>
<organism evidence="2 3">
    <name type="scientific">Homarus americanus</name>
    <name type="common">American lobster</name>
    <dbReference type="NCBI Taxonomy" id="6706"/>
    <lineage>
        <taxon>Eukaryota</taxon>
        <taxon>Metazoa</taxon>
        <taxon>Ecdysozoa</taxon>
        <taxon>Arthropoda</taxon>
        <taxon>Crustacea</taxon>
        <taxon>Multicrustacea</taxon>
        <taxon>Malacostraca</taxon>
        <taxon>Eumalacostraca</taxon>
        <taxon>Eucarida</taxon>
        <taxon>Decapoda</taxon>
        <taxon>Pleocyemata</taxon>
        <taxon>Astacidea</taxon>
        <taxon>Nephropoidea</taxon>
        <taxon>Nephropidae</taxon>
        <taxon>Homarus</taxon>
    </lineage>
</organism>
<evidence type="ECO:0000313" key="2">
    <source>
        <dbReference type="EMBL" id="KAG7165735.1"/>
    </source>
</evidence>
<proteinExistence type="predicted"/>
<keyword evidence="3" id="KW-1185">Reference proteome</keyword>
<evidence type="ECO:0000256" key="1">
    <source>
        <dbReference type="SAM" id="SignalP"/>
    </source>
</evidence>
<sequence length="182" mass="20991">MMRSLLLAIILYQELLAGLVLADKWIEQPETEATEPIVTYVPWLKLKEGLNPLYNLNIQLQEVGPPLPVRKCRHDLSPCPSKKFWGMKTEEEEEINMCVFNEDEPGKKKRLYLRFMEHASCECQHWAKYIKKLKTDIFILPKFLNATLLGDCAEMTNEAVLYSSILPLLSSSLLVSILSFFL</sequence>
<dbReference type="EMBL" id="JAHLQT010023767">
    <property type="protein sequence ID" value="KAG7165735.1"/>
    <property type="molecule type" value="Genomic_DNA"/>
</dbReference>